<dbReference type="KEGG" id="cak:Caul_0254"/>
<dbReference type="HOGENOM" id="CLU_868277_0_0_5"/>
<name>B0T491_CAUSK</name>
<dbReference type="InterPro" id="IPR029069">
    <property type="entry name" value="HotDog_dom_sf"/>
</dbReference>
<gene>
    <name evidence="1" type="ordered locus">Caul_0254</name>
</gene>
<dbReference type="Pfam" id="PF13279">
    <property type="entry name" value="4HBT_2"/>
    <property type="match status" value="2"/>
</dbReference>
<evidence type="ECO:0008006" key="2">
    <source>
        <dbReference type="Google" id="ProtNLM"/>
    </source>
</evidence>
<dbReference type="STRING" id="366602.Caul_0254"/>
<evidence type="ECO:0000313" key="1">
    <source>
        <dbReference type="EMBL" id="ABZ69391.1"/>
    </source>
</evidence>
<dbReference type="eggNOG" id="COG0824">
    <property type="taxonomic scope" value="Bacteria"/>
</dbReference>
<dbReference type="Gene3D" id="3.10.129.10">
    <property type="entry name" value="Hotdog Thioesterase"/>
    <property type="match status" value="2"/>
</dbReference>
<dbReference type="SUPFAM" id="SSF54637">
    <property type="entry name" value="Thioesterase/thiol ester dehydrase-isomerase"/>
    <property type="match status" value="2"/>
</dbReference>
<dbReference type="EMBL" id="CP000927">
    <property type="protein sequence ID" value="ABZ69391.1"/>
    <property type="molecule type" value="Genomic_DNA"/>
</dbReference>
<proteinExistence type="predicted"/>
<sequence>MTTQEAAFPGVEIWRGGVNTWDCDEMGHMNVRFYVVRAMEGLAGLAAELGLPHAFSPYANATLVVREQHIRFLREAQAGAALHMLGGVIEITDTEARLLQLLVHTATGQLAATFQTTVAHVTPREGEPFPWSAVARERAKALKVEVPEQARARSLDLSPFEPTASLARADQLGLKRIGLGALTPTDCDVFGRMRAEQFIGRVSDGIGAFIGPFRDTVVAHADSKPERVGGAVLEYRLVQLAWPRAGDRIELRSGLAGTEGHGMRVVHWMLDPATGKPWGTSEAVAITFDLDARKVVPISDAARAELAKSAVAGLAL</sequence>
<organism evidence="1">
    <name type="scientific">Caulobacter sp. (strain K31)</name>
    <dbReference type="NCBI Taxonomy" id="366602"/>
    <lineage>
        <taxon>Bacteria</taxon>
        <taxon>Pseudomonadati</taxon>
        <taxon>Pseudomonadota</taxon>
        <taxon>Alphaproteobacteria</taxon>
        <taxon>Caulobacterales</taxon>
        <taxon>Caulobacteraceae</taxon>
        <taxon>Caulobacter</taxon>
    </lineage>
</organism>
<dbReference type="OrthoDB" id="7597365at2"/>
<protein>
    <recommendedName>
        <fullName evidence="2">Thioesterase-like protein</fullName>
    </recommendedName>
</protein>
<dbReference type="AlphaFoldDB" id="B0T491"/>
<accession>B0T491</accession>
<dbReference type="CDD" id="cd00586">
    <property type="entry name" value="4HBT"/>
    <property type="match status" value="1"/>
</dbReference>
<reference evidence="1" key="1">
    <citation type="submission" date="2008-01" db="EMBL/GenBank/DDBJ databases">
        <title>Complete sequence of chromosome of Caulobacter sp. K31.</title>
        <authorList>
            <consortium name="US DOE Joint Genome Institute"/>
            <person name="Copeland A."/>
            <person name="Lucas S."/>
            <person name="Lapidus A."/>
            <person name="Barry K."/>
            <person name="Glavina del Rio T."/>
            <person name="Dalin E."/>
            <person name="Tice H."/>
            <person name="Pitluck S."/>
            <person name="Bruce D."/>
            <person name="Goodwin L."/>
            <person name="Thompson L.S."/>
            <person name="Brettin T."/>
            <person name="Detter J.C."/>
            <person name="Han C."/>
            <person name="Schmutz J."/>
            <person name="Larimer F."/>
            <person name="Land M."/>
            <person name="Hauser L."/>
            <person name="Kyrpides N."/>
            <person name="Kim E."/>
            <person name="Stephens C."/>
            <person name="Richardson P."/>
        </authorList>
    </citation>
    <scope>NUCLEOTIDE SEQUENCE [LARGE SCALE GENOMIC DNA]</scope>
    <source>
        <strain evidence="1">K31</strain>
    </source>
</reference>